<dbReference type="EMBL" id="AWSU01000342">
    <property type="protein sequence ID" value="ERI74152.1"/>
    <property type="molecule type" value="Genomic_DNA"/>
</dbReference>
<accession>A0ABC9TS21</accession>
<evidence type="ECO:0008006" key="3">
    <source>
        <dbReference type="Google" id="ProtNLM"/>
    </source>
</evidence>
<proteinExistence type="predicted"/>
<dbReference type="AlphaFoldDB" id="A0ABC9TS21"/>
<evidence type="ECO:0000313" key="1">
    <source>
        <dbReference type="EMBL" id="ERI74152.1"/>
    </source>
</evidence>
<dbReference type="RefSeq" id="WP_021641494.1">
    <property type="nucleotide sequence ID" value="NZ_KE992859.1"/>
</dbReference>
<organism evidence="1 2">
    <name type="scientific">[Clostridium] symbiosum ATCC 14940</name>
    <dbReference type="NCBI Taxonomy" id="411472"/>
    <lineage>
        <taxon>Bacteria</taxon>
        <taxon>Bacillati</taxon>
        <taxon>Bacillota</taxon>
        <taxon>Clostridia</taxon>
        <taxon>Lachnospirales</taxon>
        <taxon>Lachnospiraceae</taxon>
        <taxon>Otoolea</taxon>
    </lineage>
</organism>
<sequence>MTGEYIDEIIKQYQKQYRIMTELGHLTGELESAIQANDRVSIQLVLEMRQQAIHEMEACRRGVIILIDSIPVEQRGHIKGLLSKADDDIPGNAQEELLREKSYKVYEIVRHVIEMDRKLSLKTAGKDSFYYT</sequence>
<evidence type="ECO:0000313" key="2">
    <source>
        <dbReference type="Proteomes" id="UP000016491"/>
    </source>
</evidence>
<gene>
    <name evidence="1" type="ORF">CLOSYM_04272</name>
</gene>
<comment type="caution">
    <text evidence="1">The sequence shown here is derived from an EMBL/GenBank/DDBJ whole genome shotgun (WGS) entry which is preliminary data.</text>
</comment>
<protein>
    <recommendedName>
        <fullName evidence="3">FlgN protein</fullName>
    </recommendedName>
</protein>
<reference evidence="1 2" key="1">
    <citation type="submission" date="2013-07" db="EMBL/GenBank/DDBJ databases">
        <authorList>
            <person name="Weinstock G."/>
            <person name="Sodergren E."/>
            <person name="Wylie T."/>
            <person name="Fulton L."/>
            <person name="Fulton R."/>
            <person name="Fronick C."/>
            <person name="O'Laughlin M."/>
            <person name="Godfrey J."/>
            <person name="Miner T."/>
            <person name="Herter B."/>
            <person name="Appelbaum E."/>
            <person name="Cordes M."/>
            <person name="Lek S."/>
            <person name="Wollam A."/>
            <person name="Pepin K.H."/>
            <person name="Palsikar V.B."/>
            <person name="Mitreva M."/>
            <person name="Wilson R.K."/>
        </authorList>
    </citation>
    <scope>NUCLEOTIDE SEQUENCE [LARGE SCALE GENOMIC DNA]</scope>
    <source>
        <strain evidence="1 2">ATCC 14940</strain>
    </source>
</reference>
<name>A0ABC9TS21_CLOSY</name>
<dbReference type="Proteomes" id="UP000016491">
    <property type="component" value="Unassembled WGS sequence"/>
</dbReference>